<feature type="region of interest" description="Disordered" evidence="1">
    <location>
        <begin position="62"/>
        <end position="83"/>
    </location>
</feature>
<evidence type="ECO:0000313" key="3">
    <source>
        <dbReference type="EMBL" id="KAF3203591.1"/>
    </source>
</evidence>
<sequence>MAAFWIRSSIPAGPSNSSRSSNTRNPINRHCDLENELIPNHPLNTNEKTPLLRRQDVHSYGASESTSLLSPPPPQPDPEQDIKSIPRDLHRLRIRKLLLVLVCVTLLTPLYTIAKCISPGWPWPSPNPRPPSVPWRYYSRQYMYGLTPNTTLSSYTLSVHEFINPDLFPLGVTGSVKLLTGKPTQSHNLLVYIQVYSNFASPINCIQPNRIITPGQTENITITSIPNKHPVNRKPTEFHDFQTFVNVWVYTRPEAKKLGHVSISTNLLDIEIPESGVKLETEKLSLSSVYKSISNLSPTSTPGNDVDPLYADHISLYSRFNYIIGNWGYGLSYSATASEGNVDVRLYPKQISWGKYTPADINIVAKYHIFILTPWFKDQLSLRNSSISMLSYKGDINARLVTGSFTNLTALEGNIWSRMLPYWGIIADGISSQTNTPKINTYSKFNSTLSIDKPADVGGLGDNPFEIMVAKHVAEEGRISVRYPDGFWKGRVDVQSLWDRAEILGVDGRGADGVVREADGKVYLKGQNLVSSADVIGGKRAVFKFWEGSPARFFRRDYF</sequence>
<keyword evidence="2" id="KW-1133">Transmembrane helix</keyword>
<feature type="region of interest" description="Disordered" evidence="1">
    <location>
        <begin position="7"/>
        <end position="50"/>
    </location>
</feature>
<evidence type="ECO:0000256" key="1">
    <source>
        <dbReference type="SAM" id="MobiDB-lite"/>
    </source>
</evidence>
<feature type="transmembrane region" description="Helical" evidence="2">
    <location>
        <begin position="97"/>
        <end position="114"/>
    </location>
</feature>
<keyword evidence="2" id="KW-0472">Membrane</keyword>
<accession>A0A6G1M4W8</accession>
<dbReference type="AlphaFoldDB" id="A0A6G1M4W8"/>
<keyword evidence="2" id="KW-0812">Transmembrane</keyword>
<dbReference type="EMBL" id="WIPF01000154">
    <property type="protein sequence ID" value="KAF3203591.1"/>
    <property type="molecule type" value="Genomic_DNA"/>
</dbReference>
<dbReference type="Proteomes" id="UP000483672">
    <property type="component" value="Unassembled WGS sequence"/>
</dbReference>
<proteinExistence type="predicted"/>
<gene>
    <name evidence="3" type="ORF">TWF191_002602</name>
</gene>
<feature type="compositionally biased region" description="Low complexity" evidence="1">
    <location>
        <begin position="7"/>
        <end position="28"/>
    </location>
</feature>
<name>A0A6G1M4W8_ORBOL</name>
<reference evidence="3 4" key="1">
    <citation type="submission" date="2019-06" db="EMBL/GenBank/DDBJ databases">
        <authorList>
            <person name="Palmer J.M."/>
        </authorList>
    </citation>
    <scope>NUCLEOTIDE SEQUENCE [LARGE SCALE GENOMIC DNA]</scope>
    <source>
        <strain evidence="3 4">TWF191</strain>
    </source>
</reference>
<organism evidence="3 4">
    <name type="scientific">Orbilia oligospora</name>
    <name type="common">Nematode-trapping fungus</name>
    <name type="synonym">Arthrobotrys oligospora</name>
    <dbReference type="NCBI Taxonomy" id="2813651"/>
    <lineage>
        <taxon>Eukaryota</taxon>
        <taxon>Fungi</taxon>
        <taxon>Dikarya</taxon>
        <taxon>Ascomycota</taxon>
        <taxon>Pezizomycotina</taxon>
        <taxon>Orbiliomycetes</taxon>
        <taxon>Orbiliales</taxon>
        <taxon>Orbiliaceae</taxon>
        <taxon>Orbilia</taxon>
    </lineage>
</organism>
<evidence type="ECO:0000313" key="4">
    <source>
        <dbReference type="Proteomes" id="UP000483672"/>
    </source>
</evidence>
<comment type="caution">
    <text evidence="3">The sequence shown here is derived from an EMBL/GenBank/DDBJ whole genome shotgun (WGS) entry which is preliminary data.</text>
</comment>
<protein>
    <submittedName>
        <fullName evidence="3">Uncharacterized protein</fullName>
    </submittedName>
</protein>
<evidence type="ECO:0000256" key="2">
    <source>
        <dbReference type="SAM" id="Phobius"/>
    </source>
</evidence>